<evidence type="ECO:0000256" key="5">
    <source>
        <dbReference type="ARBA" id="ARBA00023242"/>
    </source>
</evidence>
<protein>
    <recommendedName>
        <fullName evidence="10">AB hydrolase-1 domain-containing protein</fullName>
    </recommendedName>
</protein>
<accession>A0ABQ5SDV6</accession>
<evidence type="ECO:0000256" key="4">
    <source>
        <dbReference type="ARBA" id="ARBA00023136"/>
    </source>
</evidence>
<proteinExistence type="inferred from homology"/>
<keyword evidence="9" id="KW-1185">Reference proteome</keyword>
<name>A0ABQ5SDV6_9CHLO</name>
<keyword evidence="4" id="KW-0472">Membrane</keyword>
<evidence type="ECO:0000256" key="7">
    <source>
        <dbReference type="SAM" id="MobiDB-lite"/>
    </source>
</evidence>
<gene>
    <name evidence="8" type="ORF">VaNZ11_012439</name>
</gene>
<feature type="region of interest" description="Disordered" evidence="7">
    <location>
        <begin position="302"/>
        <end position="327"/>
    </location>
</feature>
<dbReference type="EMBL" id="BSDZ01000079">
    <property type="protein sequence ID" value="GLI68112.1"/>
    <property type="molecule type" value="Genomic_DNA"/>
</dbReference>
<dbReference type="PANTHER" id="PTHR12265:SF30">
    <property type="entry name" value="TRANSMEMBRANE PROTEIN 53"/>
    <property type="match status" value="1"/>
</dbReference>
<feature type="compositionally biased region" description="Gly residues" evidence="7">
    <location>
        <begin position="313"/>
        <end position="325"/>
    </location>
</feature>
<reference evidence="8 9" key="1">
    <citation type="journal article" date="2023" name="IScience">
        <title>Expanded male sex-determining region conserved during the evolution of homothallism in the green alga Volvox.</title>
        <authorList>
            <person name="Yamamoto K."/>
            <person name="Matsuzaki R."/>
            <person name="Mahakham W."/>
            <person name="Heman W."/>
            <person name="Sekimoto H."/>
            <person name="Kawachi M."/>
            <person name="Minakuchi Y."/>
            <person name="Toyoda A."/>
            <person name="Nozaki H."/>
        </authorList>
    </citation>
    <scope>NUCLEOTIDE SEQUENCE [LARGE SCALE GENOMIC DNA]</scope>
    <source>
        <strain evidence="8 9">NIES-4468</strain>
    </source>
</reference>
<comment type="similarity">
    <text evidence="1">Belongs to the TMEM53 family.</text>
</comment>
<dbReference type="Gene3D" id="3.40.50.1820">
    <property type="entry name" value="alpha/beta hydrolase"/>
    <property type="match status" value="1"/>
</dbReference>
<feature type="region of interest" description="Disordered" evidence="7">
    <location>
        <begin position="198"/>
        <end position="221"/>
    </location>
</feature>
<keyword evidence="5" id="KW-0539">Nucleus</keyword>
<dbReference type="Proteomes" id="UP001165090">
    <property type="component" value="Unassembled WGS sequence"/>
</dbReference>
<dbReference type="Pfam" id="PF05705">
    <property type="entry name" value="DUF829"/>
    <property type="match status" value="1"/>
</dbReference>
<evidence type="ECO:0000256" key="2">
    <source>
        <dbReference type="ARBA" id="ARBA00022692"/>
    </source>
</evidence>
<dbReference type="SUPFAM" id="SSF53474">
    <property type="entry name" value="alpha/beta-Hydrolases"/>
    <property type="match status" value="1"/>
</dbReference>
<comment type="subcellular location">
    <subcellularLocation>
        <location evidence="6">Nucleus outer membrane</location>
        <topology evidence="6">Single-pass membrane protein</topology>
    </subcellularLocation>
</comment>
<evidence type="ECO:0000256" key="1">
    <source>
        <dbReference type="ARBA" id="ARBA00007387"/>
    </source>
</evidence>
<keyword evidence="2" id="KW-0812">Transmembrane</keyword>
<evidence type="ECO:0000256" key="6">
    <source>
        <dbReference type="ARBA" id="ARBA00034303"/>
    </source>
</evidence>
<evidence type="ECO:0000313" key="9">
    <source>
        <dbReference type="Proteomes" id="UP001165090"/>
    </source>
</evidence>
<comment type="caution">
    <text evidence="8">The sequence shown here is derived from an EMBL/GenBank/DDBJ whole genome shotgun (WGS) entry which is preliminary data.</text>
</comment>
<evidence type="ECO:0000313" key="8">
    <source>
        <dbReference type="EMBL" id="GLI68112.1"/>
    </source>
</evidence>
<dbReference type="PANTHER" id="PTHR12265">
    <property type="entry name" value="TRANSMEMBRANE PROTEIN 53"/>
    <property type="match status" value="1"/>
</dbReference>
<sequence length="591" mass="63826">MTIRLVLRRFGEKSRANRIEDFDNKIILPLISATITGQLPALNVINGGASRFSTSDTNTAARSLNKCVTLISMSLCPRLGNPSRAGSGAPPALRAQLVAPLAYKSLVFDHSSATSSYPLYGLFGLHIYRLISAPLSHSGASGAQNPSSCCYQAFASSLTSAQHVSFSSSLFPVERQLLPGRHIVVPGQGDRRVVARASNGAATERMSGLTSTSGRSGAPVGVAQRQNPGRFHVRQHSKNALSSHWVSCDSCACSSSSSGCSSSSSSFLIGNVAALRRCDNRLSYRRAAGLLGADRLCGPGGTGRRSFATGSRGTSGGGGATGGSESGLPPPIIISPVACRVVVIGWMGSNRRYLNKYGSLWARSGDHEVLMIRPTVAQTLVRWRGVVVAGRDIDRVSKMHRENPAMPTIYHVFSTGGFIHAGTMWRWMDEVEDVAQRRDLLEEVRGIILDSAPAAVNPEMSARAIVSAVTNTPAEELSYGMPGWQGALLNSTRSFMESYLQSKGVKLRTEEVYDAWYNLAPVCPQLYLYSDADPLVPASDVERYMGVQEGRGVEVSGYKWPDSGHVEHFRRYPQEYAYQISAFLARALRDW</sequence>
<organism evidence="8 9">
    <name type="scientific">Volvox africanus</name>
    <dbReference type="NCBI Taxonomy" id="51714"/>
    <lineage>
        <taxon>Eukaryota</taxon>
        <taxon>Viridiplantae</taxon>
        <taxon>Chlorophyta</taxon>
        <taxon>core chlorophytes</taxon>
        <taxon>Chlorophyceae</taxon>
        <taxon>CS clade</taxon>
        <taxon>Chlamydomonadales</taxon>
        <taxon>Volvocaceae</taxon>
        <taxon>Volvox</taxon>
    </lineage>
</organism>
<evidence type="ECO:0008006" key="10">
    <source>
        <dbReference type="Google" id="ProtNLM"/>
    </source>
</evidence>
<dbReference type="InterPro" id="IPR029058">
    <property type="entry name" value="AB_hydrolase_fold"/>
</dbReference>
<keyword evidence="3" id="KW-1133">Transmembrane helix</keyword>
<evidence type="ECO:0000256" key="3">
    <source>
        <dbReference type="ARBA" id="ARBA00022989"/>
    </source>
</evidence>
<dbReference type="InterPro" id="IPR008547">
    <property type="entry name" value="DUF829_TMEM53"/>
</dbReference>